<gene>
    <name evidence="3" type="ORF">SAMN05421833_106235</name>
</gene>
<dbReference type="PANTHER" id="PTHR38599">
    <property type="entry name" value="CUPIN DOMAIN PROTEIN (AFU_ORTHOLOGUE AFUA_3G13620)"/>
    <property type="match status" value="1"/>
</dbReference>
<keyword evidence="4" id="KW-1185">Reference proteome</keyword>
<reference evidence="4" key="1">
    <citation type="submission" date="2017-01" db="EMBL/GenBank/DDBJ databases">
        <authorList>
            <person name="Varghese N."/>
            <person name="Submissions S."/>
        </authorList>
    </citation>
    <scope>NUCLEOTIDE SEQUENCE [LARGE SCALE GENOMIC DNA]</scope>
    <source>
        <strain evidence="4">ATCC 12950</strain>
    </source>
</reference>
<feature type="signal peptide" evidence="1">
    <location>
        <begin position="1"/>
        <end position="25"/>
    </location>
</feature>
<accession>A0A1N6YPX7</accession>
<dbReference type="Pfam" id="PF07883">
    <property type="entry name" value="Cupin_2"/>
    <property type="match status" value="1"/>
</dbReference>
<keyword evidence="1" id="KW-0732">Signal</keyword>
<proteinExistence type="predicted"/>
<dbReference type="InterPro" id="IPR013096">
    <property type="entry name" value="Cupin_2"/>
</dbReference>
<sequence>MIGTRIAGGLLAVGLVATVTGCASTAEPAMSKASVAAAKPVTAKAPSAAAVSKPPSETLTPLLTQALPNVKGKTFTSAIVTLPPTARAMPHRHGSAFVYAFVLEGTVRSQVTGEPVRTFHQGENWVEQPGAHHQLTENPSQTEPAKLLVVFVSNTGEELKVNDPGS</sequence>
<dbReference type="CDD" id="cd02234">
    <property type="entry name" value="cupin_BLR7677-like"/>
    <property type="match status" value="1"/>
</dbReference>
<dbReference type="InterPro" id="IPR014710">
    <property type="entry name" value="RmlC-like_jellyroll"/>
</dbReference>
<name>A0A1N6YPX7_9ACTN</name>
<dbReference type="AlphaFoldDB" id="A0A1N6YPX7"/>
<evidence type="ECO:0000259" key="2">
    <source>
        <dbReference type="Pfam" id="PF07883"/>
    </source>
</evidence>
<dbReference type="EMBL" id="FTNI01000006">
    <property type="protein sequence ID" value="SIR16698.1"/>
    <property type="molecule type" value="Genomic_DNA"/>
</dbReference>
<dbReference type="PANTHER" id="PTHR38599:SF1">
    <property type="entry name" value="CUPIN DOMAIN PROTEIN (AFU_ORTHOLOGUE AFUA_3G13620)"/>
    <property type="match status" value="1"/>
</dbReference>
<feature type="domain" description="Cupin type-2" evidence="2">
    <location>
        <begin position="79"/>
        <end position="151"/>
    </location>
</feature>
<evidence type="ECO:0000313" key="3">
    <source>
        <dbReference type="EMBL" id="SIR16698.1"/>
    </source>
</evidence>
<feature type="chain" id="PRO_5009939790" evidence="1">
    <location>
        <begin position="26"/>
        <end position="166"/>
    </location>
</feature>
<dbReference type="InterPro" id="IPR011051">
    <property type="entry name" value="RmlC_Cupin_sf"/>
</dbReference>
<protein>
    <submittedName>
        <fullName evidence="3">Cupin domain protein</fullName>
    </submittedName>
</protein>
<dbReference type="Proteomes" id="UP000186096">
    <property type="component" value="Unassembled WGS sequence"/>
</dbReference>
<dbReference type="PROSITE" id="PS51257">
    <property type="entry name" value="PROKAR_LIPOPROTEIN"/>
    <property type="match status" value="1"/>
</dbReference>
<evidence type="ECO:0000313" key="4">
    <source>
        <dbReference type="Proteomes" id="UP000186096"/>
    </source>
</evidence>
<dbReference type="STRING" id="58117.SAMN05421833_106235"/>
<evidence type="ECO:0000256" key="1">
    <source>
        <dbReference type="SAM" id="SignalP"/>
    </source>
</evidence>
<organism evidence="3 4">
    <name type="scientific">Microbispora rosea</name>
    <dbReference type="NCBI Taxonomy" id="58117"/>
    <lineage>
        <taxon>Bacteria</taxon>
        <taxon>Bacillati</taxon>
        <taxon>Actinomycetota</taxon>
        <taxon>Actinomycetes</taxon>
        <taxon>Streptosporangiales</taxon>
        <taxon>Streptosporangiaceae</taxon>
        <taxon>Microbispora</taxon>
    </lineage>
</organism>
<dbReference type="SUPFAM" id="SSF51182">
    <property type="entry name" value="RmlC-like cupins"/>
    <property type="match status" value="1"/>
</dbReference>
<dbReference type="RefSeq" id="WP_204053577.1">
    <property type="nucleotide sequence ID" value="NZ_FTNI01000006.1"/>
</dbReference>
<dbReference type="Gene3D" id="2.60.120.10">
    <property type="entry name" value="Jelly Rolls"/>
    <property type="match status" value="1"/>
</dbReference>